<comment type="similarity">
    <text evidence="1 2">Belongs to the short-chain dehydrogenases/reductases (SDR) family.</text>
</comment>
<evidence type="ECO:0000313" key="5">
    <source>
        <dbReference type="Proteomes" id="UP000029518"/>
    </source>
</evidence>
<dbReference type="Gene3D" id="3.40.50.720">
    <property type="entry name" value="NAD(P)-binding Rossmann-like Domain"/>
    <property type="match status" value="1"/>
</dbReference>
<evidence type="ECO:0000256" key="2">
    <source>
        <dbReference type="RuleBase" id="RU000363"/>
    </source>
</evidence>
<dbReference type="OrthoDB" id="9775296at2"/>
<dbReference type="Pfam" id="PF00106">
    <property type="entry name" value="adh_short"/>
    <property type="match status" value="1"/>
</dbReference>
<organism evidence="4 5">
    <name type="scientific">Paenibacillus borealis</name>
    <dbReference type="NCBI Taxonomy" id="160799"/>
    <lineage>
        <taxon>Bacteria</taxon>
        <taxon>Bacillati</taxon>
        <taxon>Bacillota</taxon>
        <taxon>Bacilli</taxon>
        <taxon>Bacillales</taxon>
        <taxon>Paenibacillaceae</taxon>
        <taxon>Paenibacillus</taxon>
    </lineage>
</organism>
<dbReference type="SMART" id="SM00822">
    <property type="entry name" value="PKS_KR"/>
    <property type="match status" value="1"/>
</dbReference>
<dbReference type="InterPro" id="IPR020904">
    <property type="entry name" value="Sc_DH/Rdtase_CS"/>
</dbReference>
<dbReference type="GO" id="GO:0008202">
    <property type="term" value="P:steroid metabolic process"/>
    <property type="evidence" value="ECO:0007669"/>
    <property type="project" value="TreeGrafter"/>
</dbReference>
<keyword evidence="5" id="KW-1185">Reference proteome</keyword>
<dbReference type="HOGENOM" id="CLU_010194_2_9_9"/>
<dbReference type="PRINTS" id="PR00081">
    <property type="entry name" value="GDHRDH"/>
</dbReference>
<dbReference type="AlphaFoldDB" id="A0A089LJG3"/>
<feature type="domain" description="Ketoreductase" evidence="3">
    <location>
        <begin position="7"/>
        <end position="184"/>
    </location>
</feature>
<dbReference type="PRINTS" id="PR00080">
    <property type="entry name" value="SDRFAMILY"/>
</dbReference>
<evidence type="ECO:0000313" key="4">
    <source>
        <dbReference type="EMBL" id="AIQ61681.1"/>
    </source>
</evidence>
<evidence type="ECO:0000259" key="3">
    <source>
        <dbReference type="SMART" id="SM00822"/>
    </source>
</evidence>
<accession>A0A089LJG3</accession>
<reference evidence="4" key="1">
    <citation type="submission" date="2014-08" db="EMBL/GenBank/DDBJ databases">
        <title>Comparative genomics of the Paenibacillus odorifer group.</title>
        <authorList>
            <person name="den Bakker H.C."/>
            <person name="Tsai Y.-C.Y.-C."/>
            <person name="Martin N."/>
            <person name="Korlach J."/>
            <person name="Wiedmann M."/>
        </authorList>
    </citation>
    <scope>NUCLEOTIDE SEQUENCE [LARGE SCALE GENOMIC DNA]</scope>
    <source>
        <strain evidence="4">DSM 13188</strain>
    </source>
</reference>
<dbReference type="InterPro" id="IPR002347">
    <property type="entry name" value="SDR_fam"/>
</dbReference>
<dbReference type="InterPro" id="IPR036291">
    <property type="entry name" value="NAD(P)-bd_dom_sf"/>
</dbReference>
<protein>
    <submittedName>
        <fullName evidence="4">Dehydrogenase</fullName>
    </submittedName>
</protein>
<dbReference type="PANTHER" id="PTHR43313">
    <property type="entry name" value="SHORT-CHAIN DEHYDROGENASE/REDUCTASE FAMILY 9C"/>
    <property type="match status" value="1"/>
</dbReference>
<proteinExistence type="inferred from homology"/>
<dbReference type="EMBL" id="CP009285">
    <property type="protein sequence ID" value="AIQ61681.1"/>
    <property type="molecule type" value="Genomic_DNA"/>
</dbReference>
<name>A0A089LJG3_PAEBO</name>
<dbReference type="PANTHER" id="PTHR43313:SF1">
    <property type="entry name" value="3BETA-HYDROXYSTEROID DEHYDROGENASE DHS-16"/>
    <property type="match status" value="1"/>
</dbReference>
<dbReference type="Proteomes" id="UP000029518">
    <property type="component" value="Chromosome"/>
</dbReference>
<dbReference type="GO" id="GO:0016491">
    <property type="term" value="F:oxidoreductase activity"/>
    <property type="evidence" value="ECO:0007669"/>
    <property type="project" value="TreeGrafter"/>
</dbReference>
<dbReference type="InterPro" id="IPR057326">
    <property type="entry name" value="KR_dom"/>
</dbReference>
<gene>
    <name evidence="4" type="ORF">PBOR_35845</name>
</gene>
<dbReference type="SUPFAM" id="SSF51735">
    <property type="entry name" value="NAD(P)-binding Rossmann-fold domains"/>
    <property type="match status" value="1"/>
</dbReference>
<evidence type="ECO:0000256" key="1">
    <source>
        <dbReference type="ARBA" id="ARBA00006484"/>
    </source>
</evidence>
<sequence length="283" mass="30665">MSLHTQELVVVTGTSSGIGRATAEKLAAEGFHVLAGVRRQEDADQIKRNNIEPVIVDVTHTGTLKALAERVEQDPLGRPLRAVVNNAGIAVNAPLEMVPLDELRRQIEVSVIGQVAVIQALTPALLNSGGRVVNIGSVGGKVSMPGFGIYSAAKYAMEAINDSLRREMSSFGIKVIMITPGGVSTGLSEQGITTAERLARLMTPDQHRRHDRLFDAVKAQAEAWAKDGIRPEKVAAVISRAIHARKPHTRYTAGRDSALLTRLVRILPDKVLDRMLRSQMKLQ</sequence>
<dbReference type="PROSITE" id="PS00061">
    <property type="entry name" value="ADH_SHORT"/>
    <property type="match status" value="1"/>
</dbReference>
<dbReference type="KEGG" id="pbd:PBOR_35845"/>
<dbReference type="RefSeq" id="WP_042218640.1">
    <property type="nucleotide sequence ID" value="NZ_CP009285.1"/>
</dbReference>